<feature type="transmembrane region" description="Helical" evidence="1">
    <location>
        <begin position="20"/>
        <end position="40"/>
    </location>
</feature>
<feature type="transmembrane region" description="Helical" evidence="1">
    <location>
        <begin position="52"/>
        <end position="72"/>
    </location>
</feature>
<reference evidence="3" key="1">
    <citation type="journal article" date="2014" name="Int. J. Syst. Evol. Microbiol.">
        <title>Complete genome sequence of Corynebacterium casei LMG S-19264T (=DSM 44701T), isolated from a smear-ripened cheese.</title>
        <authorList>
            <consortium name="US DOE Joint Genome Institute (JGI-PGF)"/>
            <person name="Walter F."/>
            <person name="Albersmeier A."/>
            <person name="Kalinowski J."/>
            <person name="Ruckert C."/>
        </authorList>
    </citation>
    <scope>NUCLEOTIDE SEQUENCE</scope>
    <source>
        <strain evidence="3">NBRC 108769</strain>
    </source>
</reference>
<dbReference type="SUPFAM" id="SSF52047">
    <property type="entry name" value="RNI-like"/>
    <property type="match status" value="1"/>
</dbReference>
<organism evidence="3 4">
    <name type="scientific">Portibacter lacus</name>
    <dbReference type="NCBI Taxonomy" id="1099794"/>
    <lineage>
        <taxon>Bacteria</taxon>
        <taxon>Pseudomonadati</taxon>
        <taxon>Bacteroidota</taxon>
        <taxon>Saprospiria</taxon>
        <taxon>Saprospirales</taxon>
        <taxon>Haliscomenobacteraceae</taxon>
        <taxon>Portibacter</taxon>
    </lineage>
</organism>
<dbReference type="Gene3D" id="3.80.10.10">
    <property type="entry name" value="Ribonuclease Inhibitor"/>
    <property type="match status" value="1"/>
</dbReference>
<dbReference type="InterPro" id="IPR032675">
    <property type="entry name" value="LRR_dom_sf"/>
</dbReference>
<keyword evidence="1" id="KW-0812">Transmembrane</keyword>
<evidence type="ECO:0000259" key="2">
    <source>
        <dbReference type="Pfam" id="PF07635"/>
    </source>
</evidence>
<gene>
    <name evidence="3" type="ORF">GCM10007940_12270</name>
</gene>
<dbReference type="PANTHER" id="PTHR35889">
    <property type="entry name" value="CYCLOINULO-OLIGOSACCHARIDE FRUCTANOTRANSFERASE-RELATED"/>
    <property type="match status" value="1"/>
</dbReference>
<sequence>MIIITLVLELIGKTGKNTLAWMWLISFASALFSIFTGWQLSIGSSYPENQLFWHKWLGISVAAISFLLWAITKFVEKRKNLFSGALKVGLIVLLSLGGHIGGQLTHGNDYLVEAAPGFIKSIAGYNPPEAVDLSGIEPDSITTYEHLIYPFLEQKCAKCHNEKSMSGNLDITSVEKLLEGGDGGEVVIPGDVDESELFRRVTLNQNNVKFMPTNGVPLTYYEMALLKWWIENGAHFKEQTATIKMPAEIMTGINKLYKIDFTPKPWYEKESGPKIDTMALEAFAQGGFKVSGMSKSDNYLEVSPLGTDLGSPIDFGPLKENIIILDLKNTEISDANFEKLSELKNLIRLQLNGSNTETEDLLKIAPLPRLESINLYGTSIDDGALDYLASFPSLKRIYTWQTQVTPEGIAALQGKRPDISVENGIN</sequence>
<dbReference type="Proteomes" id="UP001156666">
    <property type="component" value="Unassembled WGS sequence"/>
</dbReference>
<name>A0AA37SNQ5_9BACT</name>
<dbReference type="PANTHER" id="PTHR35889:SF3">
    <property type="entry name" value="F-BOX DOMAIN-CONTAINING PROTEIN"/>
    <property type="match status" value="1"/>
</dbReference>
<evidence type="ECO:0000256" key="1">
    <source>
        <dbReference type="SAM" id="Phobius"/>
    </source>
</evidence>
<reference evidence="3" key="2">
    <citation type="submission" date="2023-01" db="EMBL/GenBank/DDBJ databases">
        <title>Draft genome sequence of Portibacter lacus strain NBRC 108769.</title>
        <authorList>
            <person name="Sun Q."/>
            <person name="Mori K."/>
        </authorList>
    </citation>
    <scope>NUCLEOTIDE SEQUENCE</scope>
    <source>
        <strain evidence="3">NBRC 108769</strain>
    </source>
</reference>
<dbReference type="Pfam" id="PF07635">
    <property type="entry name" value="PSCyt1"/>
    <property type="match status" value="1"/>
</dbReference>
<dbReference type="EMBL" id="BSOH01000006">
    <property type="protein sequence ID" value="GLR16612.1"/>
    <property type="molecule type" value="Genomic_DNA"/>
</dbReference>
<accession>A0AA37SNQ5</accession>
<feature type="domain" description="Cytochrome C Planctomycete-type" evidence="2">
    <location>
        <begin position="156"/>
        <end position="212"/>
    </location>
</feature>
<evidence type="ECO:0000313" key="4">
    <source>
        <dbReference type="Proteomes" id="UP001156666"/>
    </source>
</evidence>
<evidence type="ECO:0000313" key="3">
    <source>
        <dbReference type="EMBL" id="GLR16612.1"/>
    </source>
</evidence>
<proteinExistence type="predicted"/>
<keyword evidence="4" id="KW-1185">Reference proteome</keyword>
<comment type="caution">
    <text evidence="3">The sequence shown here is derived from an EMBL/GenBank/DDBJ whole genome shotgun (WGS) entry which is preliminary data.</text>
</comment>
<keyword evidence="1" id="KW-1133">Transmembrane helix</keyword>
<feature type="transmembrane region" description="Helical" evidence="1">
    <location>
        <begin position="84"/>
        <end position="102"/>
    </location>
</feature>
<dbReference type="AlphaFoldDB" id="A0AA37SNQ5"/>
<protein>
    <recommendedName>
        <fullName evidence="2">Cytochrome C Planctomycete-type domain-containing protein</fullName>
    </recommendedName>
</protein>
<keyword evidence="1" id="KW-0472">Membrane</keyword>
<dbReference type="InterPro" id="IPR011429">
    <property type="entry name" value="Cyt_c_Planctomycete-type"/>
</dbReference>